<comment type="caution">
    <text evidence="2">The sequence shown here is derived from an EMBL/GenBank/DDBJ whole genome shotgun (WGS) entry which is preliminary data.</text>
</comment>
<evidence type="ECO:0000313" key="3">
    <source>
        <dbReference type="Proteomes" id="UP000238479"/>
    </source>
</evidence>
<feature type="compositionally biased region" description="Polar residues" evidence="1">
    <location>
        <begin position="72"/>
        <end position="94"/>
    </location>
</feature>
<organism evidence="2 3">
    <name type="scientific">Rosa chinensis</name>
    <name type="common">China rose</name>
    <dbReference type="NCBI Taxonomy" id="74649"/>
    <lineage>
        <taxon>Eukaryota</taxon>
        <taxon>Viridiplantae</taxon>
        <taxon>Streptophyta</taxon>
        <taxon>Embryophyta</taxon>
        <taxon>Tracheophyta</taxon>
        <taxon>Spermatophyta</taxon>
        <taxon>Magnoliopsida</taxon>
        <taxon>eudicotyledons</taxon>
        <taxon>Gunneridae</taxon>
        <taxon>Pentapetalae</taxon>
        <taxon>rosids</taxon>
        <taxon>fabids</taxon>
        <taxon>Rosales</taxon>
        <taxon>Rosaceae</taxon>
        <taxon>Rosoideae</taxon>
        <taxon>Rosoideae incertae sedis</taxon>
        <taxon>Rosa</taxon>
    </lineage>
</organism>
<evidence type="ECO:0000313" key="2">
    <source>
        <dbReference type="EMBL" id="PRQ23766.1"/>
    </source>
</evidence>
<dbReference type="AlphaFoldDB" id="A0A2P6PPC7"/>
<sequence length="100" mass="10043">MASLKASRAAATKSAPSSSRTVPPPLAPARSRPAPPPPSATARSRPAPPPPSATARSRPATSGTASSRHVRTSQASSNKAANPTRASQRIRQNSGKGGGK</sequence>
<reference evidence="2 3" key="1">
    <citation type="journal article" date="2018" name="Nat. Genet.">
        <title>The Rosa genome provides new insights in the design of modern roses.</title>
        <authorList>
            <person name="Bendahmane M."/>
        </authorList>
    </citation>
    <scope>NUCLEOTIDE SEQUENCE [LARGE SCALE GENOMIC DNA]</scope>
    <source>
        <strain evidence="3">cv. Old Blush</strain>
    </source>
</reference>
<keyword evidence="3" id="KW-1185">Reference proteome</keyword>
<accession>A0A2P6PPC7</accession>
<name>A0A2P6PPC7_ROSCH</name>
<evidence type="ECO:0000256" key="1">
    <source>
        <dbReference type="SAM" id="MobiDB-lite"/>
    </source>
</evidence>
<dbReference type="EMBL" id="PDCK01000044">
    <property type="protein sequence ID" value="PRQ23766.1"/>
    <property type="molecule type" value="Genomic_DNA"/>
</dbReference>
<proteinExistence type="predicted"/>
<feature type="compositionally biased region" description="Pro residues" evidence="1">
    <location>
        <begin position="22"/>
        <end position="39"/>
    </location>
</feature>
<dbReference type="Proteomes" id="UP000238479">
    <property type="component" value="Chromosome 6"/>
</dbReference>
<gene>
    <name evidence="2" type="ORF">RchiOBHm_Chr6g0264991</name>
</gene>
<protein>
    <submittedName>
        <fullName evidence="2">Uncharacterized protein</fullName>
    </submittedName>
</protein>
<feature type="compositionally biased region" description="Low complexity" evidence="1">
    <location>
        <begin position="53"/>
        <end position="67"/>
    </location>
</feature>
<feature type="region of interest" description="Disordered" evidence="1">
    <location>
        <begin position="1"/>
        <end position="100"/>
    </location>
</feature>
<dbReference type="Gramene" id="PRQ23766">
    <property type="protein sequence ID" value="PRQ23766"/>
    <property type="gene ID" value="RchiOBHm_Chr6g0264991"/>
</dbReference>